<proteinExistence type="predicted"/>
<dbReference type="EMBL" id="CP063362">
    <property type="protein sequence ID" value="QRG04479.1"/>
    <property type="molecule type" value="Genomic_DNA"/>
</dbReference>
<gene>
    <name evidence="1" type="ORF">EZH22_14825</name>
</gene>
<accession>A0A974SGV7</accession>
<dbReference type="KEGG" id="xdi:EZH22_14825"/>
<sequence>MVDRARGAAAKAKRAMALVRNACSRTKATGAVVAAGIACLAFGGVGETKAANLLELNFWLSGPNYSGVVPACNEQQALDLIASRFAETERRFWDSTLSITEFVKVHEIAFRPWGPQYQPRRYCQGTIYTNDARKRAIYYSIIEDGGFIGATWGVEWCIVGLDRNYAYAPSCKMAGP</sequence>
<protein>
    <submittedName>
        <fullName evidence="1">Uncharacterized protein</fullName>
    </submittedName>
</protein>
<dbReference type="AlphaFoldDB" id="A0A974SGV7"/>
<dbReference type="RefSeq" id="WP_203191357.1">
    <property type="nucleotide sequence ID" value="NZ_CP063362.1"/>
</dbReference>
<reference evidence="1 2" key="1">
    <citation type="submission" date="2020-10" db="EMBL/GenBank/DDBJ databases">
        <title>Degradation of 1,4-Dioxane by Xanthobacter sp. YN2, via a Novel Group-2 Soluble Di-Iron Monooxygenase.</title>
        <authorList>
            <person name="Ma F."/>
            <person name="Wang Y."/>
            <person name="Yang J."/>
            <person name="Guo H."/>
            <person name="Su D."/>
            <person name="Yu L."/>
        </authorList>
    </citation>
    <scope>NUCLEOTIDE SEQUENCE [LARGE SCALE GENOMIC DNA]</scope>
    <source>
        <strain evidence="1 2">YN2</strain>
    </source>
</reference>
<keyword evidence="2" id="KW-1185">Reference proteome</keyword>
<evidence type="ECO:0000313" key="2">
    <source>
        <dbReference type="Proteomes" id="UP000596427"/>
    </source>
</evidence>
<organism evidence="1 2">
    <name type="scientific">Xanthobacter dioxanivorans</name>
    <dbReference type="NCBI Taxonomy" id="2528964"/>
    <lineage>
        <taxon>Bacteria</taxon>
        <taxon>Pseudomonadati</taxon>
        <taxon>Pseudomonadota</taxon>
        <taxon>Alphaproteobacteria</taxon>
        <taxon>Hyphomicrobiales</taxon>
        <taxon>Xanthobacteraceae</taxon>
        <taxon>Xanthobacter</taxon>
    </lineage>
</organism>
<name>A0A974SGV7_9HYPH</name>
<dbReference type="Proteomes" id="UP000596427">
    <property type="component" value="Chromosome"/>
</dbReference>
<evidence type="ECO:0000313" key="1">
    <source>
        <dbReference type="EMBL" id="QRG04479.1"/>
    </source>
</evidence>